<keyword evidence="1 3" id="KW-0556">Organic radical</keyword>
<feature type="domain" description="Glycine radical" evidence="4">
    <location>
        <begin position="541"/>
        <end position="661"/>
    </location>
</feature>
<accession>A0A4R3TD59</accession>
<keyword evidence="6" id="KW-0808">Transferase</keyword>
<evidence type="ECO:0000259" key="4">
    <source>
        <dbReference type="PROSITE" id="PS51149"/>
    </source>
</evidence>
<dbReference type="SUPFAM" id="SSF51998">
    <property type="entry name" value="PFL-like glycyl radical enzymes"/>
    <property type="match status" value="1"/>
</dbReference>
<evidence type="ECO:0000256" key="3">
    <source>
        <dbReference type="PROSITE-ProRule" id="PRU00493"/>
    </source>
</evidence>
<dbReference type="InterPro" id="IPR004184">
    <property type="entry name" value="PFL_dom"/>
</dbReference>
<evidence type="ECO:0000259" key="5">
    <source>
        <dbReference type="PROSITE" id="PS51554"/>
    </source>
</evidence>
<gene>
    <name evidence="6" type="ORF">EDD61_11142</name>
</gene>
<feature type="domain" description="PFL" evidence="5">
    <location>
        <begin position="1"/>
        <end position="537"/>
    </location>
</feature>
<dbReference type="InterPro" id="IPR051215">
    <property type="entry name" value="GRE"/>
</dbReference>
<organism evidence="6 7">
    <name type="scientific">Longicatena caecimuris</name>
    <dbReference type="NCBI Taxonomy" id="1796635"/>
    <lineage>
        <taxon>Bacteria</taxon>
        <taxon>Bacillati</taxon>
        <taxon>Bacillota</taxon>
        <taxon>Erysipelotrichia</taxon>
        <taxon>Erysipelotrichales</taxon>
        <taxon>Erysipelotrichaceae</taxon>
        <taxon>Longicatena</taxon>
    </lineage>
</organism>
<dbReference type="GO" id="GO:0016829">
    <property type="term" value="F:lyase activity"/>
    <property type="evidence" value="ECO:0007669"/>
    <property type="project" value="UniProtKB-KW"/>
</dbReference>
<dbReference type="EMBL" id="SMBP01000011">
    <property type="protein sequence ID" value="TCU59114.1"/>
    <property type="molecule type" value="Genomic_DNA"/>
</dbReference>
<dbReference type="GO" id="GO:0005829">
    <property type="term" value="C:cytosol"/>
    <property type="evidence" value="ECO:0007669"/>
    <property type="project" value="TreeGrafter"/>
</dbReference>
<keyword evidence="2" id="KW-0456">Lyase</keyword>
<proteinExistence type="predicted"/>
<dbReference type="Pfam" id="PF01228">
    <property type="entry name" value="Gly_radical"/>
    <property type="match status" value="1"/>
</dbReference>
<evidence type="ECO:0000256" key="2">
    <source>
        <dbReference type="ARBA" id="ARBA00023239"/>
    </source>
</evidence>
<dbReference type="Pfam" id="PF02901">
    <property type="entry name" value="PFL-like"/>
    <property type="match status" value="1"/>
</dbReference>
<dbReference type="PANTHER" id="PTHR43641">
    <property type="entry name" value="FORMATE ACETYLTRANSFERASE 3-RELATED"/>
    <property type="match status" value="1"/>
</dbReference>
<dbReference type="PANTHER" id="PTHR43641:SF2">
    <property type="entry name" value="DEHYDRATASE YBIW-RELATED"/>
    <property type="match status" value="1"/>
</dbReference>
<dbReference type="Gene3D" id="3.20.70.20">
    <property type="match status" value="1"/>
</dbReference>
<dbReference type="GO" id="GO:0016740">
    <property type="term" value="F:transferase activity"/>
    <property type="evidence" value="ECO:0007669"/>
    <property type="project" value="UniProtKB-KW"/>
</dbReference>
<dbReference type="InterPro" id="IPR001150">
    <property type="entry name" value="Gly_radical"/>
</dbReference>
<evidence type="ECO:0000256" key="1">
    <source>
        <dbReference type="ARBA" id="ARBA00022818"/>
    </source>
</evidence>
<evidence type="ECO:0000313" key="7">
    <source>
        <dbReference type="Proteomes" id="UP000295773"/>
    </source>
</evidence>
<name>A0A4R3TD59_9FIRM</name>
<dbReference type="Proteomes" id="UP000295773">
    <property type="component" value="Unassembled WGS sequence"/>
</dbReference>
<reference evidence="6 7" key="1">
    <citation type="submission" date="2019-03" db="EMBL/GenBank/DDBJ databases">
        <title>Genomic Encyclopedia of Type Strains, Phase IV (KMG-IV): sequencing the most valuable type-strain genomes for metagenomic binning, comparative biology and taxonomic classification.</title>
        <authorList>
            <person name="Goeker M."/>
        </authorList>
    </citation>
    <scope>NUCLEOTIDE SEQUENCE [LARGE SCALE GENOMIC DNA]</scope>
    <source>
        <strain evidence="6 7">DSM 29481</strain>
    </source>
</reference>
<sequence length="664" mass="76723">MNWRNFRFIQYLKHIKKLYQKHQRLFERENDLLFLCKAFLKTRIVMRSDDAAKDFQNLCQKASFHKQGCYQYFYYYINPYLSLSQRHHVFSNITIAYEKFIQNSFQALLAEGENLPNTSFKKQQNCVLLAIMTQIETISTKLHAMQRFDLQQLFAEMVQGEARHLQDGMQRILFLNQMLWQSGHELVGLGRFDALLFQLYEQDLQTGYITEEKAKSMLLEFCHILHQDYWFKSSELLGDTGQILILGGKDLQANTAFTKLILQVFEKYDKPEPKLLYRYTQTCPNVIKEQIFRVLKKGNGSPLLSNDDVILTCLQQAGIAQVDALHYGTSACWEPLLIGKDSSQNNTSILNFLVPIVKLMNDDLLTIEEVYQRYFSYLKEEILRICQASKALVYEKDAFLSLCIDGCWQSVKDVAEGGACYHNTGITTVAMGNAINALFNIEEFVYKKKLFTLAQLQMYLEDAEYGEQFRYFLQQKGVFGDDEQKTMISRINQITAYAAQVFAEEKNQWGGHFVFGLSSPGYVSSAATFPATADGRAYGEPFMTHISGIAGRAYTSLLNFAAKLHYDHGRCNGNVVDIMMNPQLLNNFEDKCRTLLFCALDQGIFQLQMNVLQKDVLLDAQQHPKKHADLIVRVWGFSAYFIDLPKSYQDIVIRRCEEYETVYH</sequence>
<keyword evidence="7" id="KW-1185">Reference proteome</keyword>
<dbReference type="RefSeq" id="WP_412596109.1">
    <property type="nucleotide sequence ID" value="NZ_JBKXUF010000015.1"/>
</dbReference>
<dbReference type="PROSITE" id="PS51554">
    <property type="entry name" value="PFL"/>
    <property type="match status" value="1"/>
</dbReference>
<comment type="caution">
    <text evidence="6">The sequence shown here is derived from an EMBL/GenBank/DDBJ whole genome shotgun (WGS) entry which is preliminary data.</text>
</comment>
<protein>
    <submittedName>
        <fullName evidence="6">Formate C-acetyltransferase</fullName>
    </submittedName>
</protein>
<dbReference type="AlphaFoldDB" id="A0A4R3TD59"/>
<dbReference type="PROSITE" id="PS51149">
    <property type="entry name" value="GLY_RADICAL_2"/>
    <property type="match status" value="1"/>
</dbReference>
<evidence type="ECO:0000313" key="6">
    <source>
        <dbReference type="EMBL" id="TCU59114.1"/>
    </source>
</evidence>
<feature type="modified residue" description="Glycine radical" evidence="3">
    <location>
        <position position="636"/>
    </location>
</feature>